<dbReference type="SMART" id="SM00487">
    <property type="entry name" value="DEXDc"/>
    <property type="match status" value="1"/>
</dbReference>
<keyword evidence="6" id="KW-0067">ATP-binding</keyword>
<keyword evidence="2" id="KW-0479">Metal-binding</keyword>
<evidence type="ECO:0000256" key="4">
    <source>
        <dbReference type="ARBA" id="ARBA00022801"/>
    </source>
</evidence>
<keyword evidence="17" id="KW-1185">Reference proteome</keyword>
<dbReference type="InterPro" id="IPR010614">
    <property type="entry name" value="RAD3-like_helicase_DEAD"/>
</dbReference>
<dbReference type="GO" id="GO:0016818">
    <property type="term" value="F:hydrolase activity, acting on acid anhydrides, in phosphorus-containing anhydrides"/>
    <property type="evidence" value="ECO:0007669"/>
    <property type="project" value="InterPro"/>
</dbReference>
<evidence type="ECO:0000256" key="1">
    <source>
        <dbReference type="ARBA" id="ARBA00001966"/>
    </source>
</evidence>
<keyword evidence="5" id="KW-0347">Helicase</keyword>
<dbReference type="InterPro" id="IPR014013">
    <property type="entry name" value="Helic_SF1/SF2_ATP-bd_DinG/Rad3"/>
</dbReference>
<dbReference type="GO" id="GO:0051536">
    <property type="term" value="F:iron-sulfur cluster binding"/>
    <property type="evidence" value="ECO:0007669"/>
    <property type="project" value="UniProtKB-KW"/>
</dbReference>
<organism evidence="16 17">
    <name type="scientific">Lautropia mirabilis ATCC 51599</name>
    <dbReference type="NCBI Taxonomy" id="887898"/>
    <lineage>
        <taxon>Bacteria</taxon>
        <taxon>Pseudomonadati</taxon>
        <taxon>Pseudomonadota</taxon>
        <taxon>Betaproteobacteria</taxon>
        <taxon>Burkholderiales</taxon>
        <taxon>Burkholderiaceae</taxon>
        <taxon>Lautropia</taxon>
    </lineage>
</organism>
<comment type="caution">
    <text evidence="16">The sequence shown here is derived from an EMBL/GenBank/DDBJ whole genome shotgun (WGS) entry which is preliminary data.</text>
</comment>
<keyword evidence="10" id="KW-0413">Isomerase</keyword>
<evidence type="ECO:0000313" key="17">
    <source>
        <dbReference type="Proteomes" id="UP000011021"/>
    </source>
</evidence>
<dbReference type="SUPFAM" id="SSF52540">
    <property type="entry name" value="P-loop containing nucleoside triphosphate hydrolases"/>
    <property type="match status" value="2"/>
</dbReference>
<evidence type="ECO:0000256" key="11">
    <source>
        <dbReference type="ARBA" id="ARBA00038058"/>
    </source>
</evidence>
<evidence type="ECO:0000256" key="10">
    <source>
        <dbReference type="ARBA" id="ARBA00023235"/>
    </source>
</evidence>
<keyword evidence="7" id="KW-0408">Iron</keyword>
<comment type="similarity">
    <text evidence="11">Belongs to the helicase family. DinG subfamily.</text>
</comment>
<dbReference type="InterPro" id="IPR027417">
    <property type="entry name" value="P-loop_NTPase"/>
</dbReference>
<dbReference type="InterPro" id="IPR006555">
    <property type="entry name" value="ATP-dep_Helicase_C"/>
</dbReference>
<dbReference type="EC" id="5.6.2.3" evidence="12"/>
<dbReference type="AlphaFoldDB" id="E7RWB9"/>
<comment type="catalytic activity">
    <reaction evidence="13">
        <text>ATP + H2O = ADP + phosphate + H(+)</text>
        <dbReference type="Rhea" id="RHEA:13065"/>
        <dbReference type="ChEBI" id="CHEBI:15377"/>
        <dbReference type="ChEBI" id="CHEBI:15378"/>
        <dbReference type="ChEBI" id="CHEBI:30616"/>
        <dbReference type="ChEBI" id="CHEBI:43474"/>
        <dbReference type="ChEBI" id="CHEBI:456216"/>
        <dbReference type="EC" id="5.6.2.3"/>
    </reaction>
</comment>
<reference evidence="16 17" key="1">
    <citation type="submission" date="2010-12" db="EMBL/GenBank/DDBJ databases">
        <authorList>
            <person name="Muzny D."/>
            <person name="Qin X."/>
            <person name="Deng J."/>
            <person name="Jiang H."/>
            <person name="Liu Y."/>
            <person name="Qu J."/>
            <person name="Song X.-Z."/>
            <person name="Zhang L."/>
            <person name="Thornton R."/>
            <person name="Coyle M."/>
            <person name="Francisco L."/>
            <person name="Jackson L."/>
            <person name="Javaid M."/>
            <person name="Korchina V."/>
            <person name="Kovar C."/>
            <person name="Mata R."/>
            <person name="Mathew T."/>
            <person name="Ngo R."/>
            <person name="Nguyen L."/>
            <person name="Nguyen N."/>
            <person name="Okwuonu G."/>
            <person name="Ongeri F."/>
            <person name="Pham C."/>
            <person name="Simmons D."/>
            <person name="Wilczek-Boney K."/>
            <person name="Hale W."/>
            <person name="Jakkamsetti A."/>
            <person name="Pham P."/>
            <person name="Ruth R."/>
            <person name="San Lucas F."/>
            <person name="Warren J."/>
            <person name="Zhang J."/>
            <person name="Zhao Z."/>
            <person name="Zhou C."/>
            <person name="Zhu D."/>
            <person name="Lee S."/>
            <person name="Bess C."/>
            <person name="Blankenburg K."/>
            <person name="Forbes L."/>
            <person name="Fu Q."/>
            <person name="Gubbala S."/>
            <person name="Hirani K."/>
            <person name="Jayaseelan J.C."/>
            <person name="Lara F."/>
            <person name="Munidasa M."/>
            <person name="Palculict T."/>
            <person name="Patil S."/>
            <person name="Pu L.-L."/>
            <person name="Saada N."/>
            <person name="Tang L."/>
            <person name="Weissenberger G."/>
            <person name="Zhu Y."/>
            <person name="Hemphill L."/>
            <person name="Shang Y."/>
            <person name="Youmans B."/>
            <person name="Ayvaz T."/>
            <person name="Ross M."/>
            <person name="Santibanez J."/>
            <person name="Aqrawi P."/>
            <person name="Gross S."/>
            <person name="Joshi V."/>
            <person name="Fowler G."/>
            <person name="Nazareth L."/>
            <person name="Reid J."/>
            <person name="Worley K."/>
            <person name="Petrosino J."/>
            <person name="Highlander S."/>
            <person name="Gibbs R."/>
        </authorList>
    </citation>
    <scope>NUCLEOTIDE SEQUENCE [LARGE SCALE GENOMIC DNA]</scope>
    <source>
        <strain evidence="16 17">ATCC 51599</strain>
    </source>
</reference>
<dbReference type="Pfam" id="PF00270">
    <property type="entry name" value="DEAD"/>
    <property type="match status" value="1"/>
</dbReference>
<evidence type="ECO:0000256" key="8">
    <source>
        <dbReference type="ARBA" id="ARBA00023014"/>
    </source>
</evidence>
<keyword evidence="3" id="KW-0547">Nucleotide-binding</keyword>
<feature type="domain" description="Helicase ATP-binding" evidence="15">
    <location>
        <begin position="29"/>
        <end position="305"/>
    </location>
</feature>
<accession>E7RWB9</accession>
<keyword evidence="4" id="KW-0378">Hydrolase</keyword>
<evidence type="ECO:0000256" key="9">
    <source>
        <dbReference type="ARBA" id="ARBA00023125"/>
    </source>
</evidence>
<comment type="cofactor">
    <cofactor evidence="1">
        <name>[4Fe-4S] cluster</name>
        <dbReference type="ChEBI" id="CHEBI:49883"/>
    </cofactor>
</comment>
<evidence type="ECO:0000256" key="13">
    <source>
        <dbReference type="ARBA" id="ARBA00048954"/>
    </source>
</evidence>
<dbReference type="InterPro" id="IPR045028">
    <property type="entry name" value="DinG/Rad3-like"/>
</dbReference>
<dbReference type="InterPro" id="IPR014001">
    <property type="entry name" value="Helicase_ATP-bd"/>
</dbReference>
<evidence type="ECO:0000313" key="16">
    <source>
        <dbReference type="EMBL" id="EFV95294.1"/>
    </source>
</evidence>
<keyword evidence="9" id="KW-0238">DNA-binding</keyword>
<dbReference type="GO" id="GO:0003677">
    <property type="term" value="F:DNA binding"/>
    <property type="evidence" value="ECO:0007669"/>
    <property type="project" value="UniProtKB-KW"/>
</dbReference>
<proteinExistence type="inferred from homology"/>
<dbReference type="Pfam" id="PF06733">
    <property type="entry name" value="DEAD_2"/>
    <property type="match status" value="1"/>
</dbReference>
<dbReference type="RefSeq" id="WP_005672936.1">
    <property type="nucleotide sequence ID" value="NZ_CP146288.1"/>
</dbReference>
<dbReference type="GO" id="GO:0006281">
    <property type="term" value="P:DNA repair"/>
    <property type="evidence" value="ECO:0007669"/>
    <property type="project" value="TreeGrafter"/>
</dbReference>
<dbReference type="GO" id="GO:0005524">
    <property type="term" value="F:ATP binding"/>
    <property type="evidence" value="ECO:0007669"/>
    <property type="project" value="UniProtKB-KW"/>
</dbReference>
<dbReference type="Gene3D" id="3.40.50.300">
    <property type="entry name" value="P-loop containing nucleotide triphosphate hydrolases"/>
    <property type="match status" value="2"/>
</dbReference>
<dbReference type="InterPro" id="IPR011545">
    <property type="entry name" value="DEAD/DEAH_box_helicase_dom"/>
</dbReference>
<evidence type="ECO:0000256" key="6">
    <source>
        <dbReference type="ARBA" id="ARBA00022840"/>
    </source>
</evidence>
<dbReference type="Pfam" id="PF13307">
    <property type="entry name" value="Helicase_C_2"/>
    <property type="match status" value="1"/>
</dbReference>
<sequence>MSSPSTAEEADTDDALLEATRTAFGPRGALARQDSGYRQRPGQQEMAEAIADAIDAQAVLMVDAGTGIGKTFAYLVPALLSGKRVLLSTATRQLQDQLHQRDVPRIRQALGSDAAVAVLKGRANYVCPVHLSRALRDGRFRDPQIPARLRIIERFAALSETGDRAGCTQLSEEDPAWQFATSTRDNCLGQDCPELRHCPLMKARQQAQKADVLIVNHHLFCADLSLKDDAIGDFLPKADILIFDEAHQLPDIATEFFGNTVSTRQLLDLGRESLRTGNQDAPGLADWPGMYRQLEQVAGRLRLALPPGMLRLGLDELQAADAQDVNEWLSDVLPDVEEVLEDHAEALRPVAAASADLTHLQERTLELLGRLRHWHRAFDRACHPESPPARPDPQEPATSTASGSESGGRAGEPAASVFAGIAAELTPASPAEPTESTDDLILWAQTTDNHAQLRTTPLSVAQRFAEQREHLGGTWIFVSATLAVDDSLAHFARQMGMPEAWQMQVASPFDYPQQAALWIPRGLGSPTAPDFPERVARQAWPLIRRNRGRAFVLCTTLRAMRTIAEQLRAQAGDDIDVLMQGEAPRHELMTRFREAEAAVLVGSAGFWEGVDIAGDKLSLVIIDKLPFAPPDDPIFRARSQAMARSGQHAFRELALPQATLALKQGAGRLIRTETDRGLLVICDERLRTRSYGARILSSLPPFRRLESFEEALDFLAED</sequence>
<dbReference type="PANTHER" id="PTHR11472">
    <property type="entry name" value="DNA REPAIR DEAD HELICASE RAD3/XP-D SUBFAMILY MEMBER"/>
    <property type="match status" value="1"/>
</dbReference>
<dbReference type="PANTHER" id="PTHR11472:SF34">
    <property type="entry name" value="REGULATOR OF TELOMERE ELONGATION HELICASE 1"/>
    <property type="match status" value="1"/>
</dbReference>
<dbReference type="EMBL" id="AEQP01000003">
    <property type="protein sequence ID" value="EFV95294.1"/>
    <property type="molecule type" value="Genomic_DNA"/>
</dbReference>
<evidence type="ECO:0000256" key="3">
    <source>
        <dbReference type="ARBA" id="ARBA00022741"/>
    </source>
</evidence>
<evidence type="ECO:0000256" key="2">
    <source>
        <dbReference type="ARBA" id="ARBA00022723"/>
    </source>
</evidence>
<protein>
    <recommendedName>
        <fullName evidence="12">DNA 5'-3' helicase</fullName>
        <ecNumber evidence="12">5.6.2.3</ecNumber>
    </recommendedName>
</protein>
<dbReference type="GO" id="GO:0046872">
    <property type="term" value="F:metal ion binding"/>
    <property type="evidence" value="ECO:0007669"/>
    <property type="project" value="UniProtKB-KW"/>
</dbReference>
<gene>
    <name evidence="16" type="ORF">HMPREF0551_0782</name>
</gene>
<evidence type="ECO:0000256" key="7">
    <source>
        <dbReference type="ARBA" id="ARBA00023004"/>
    </source>
</evidence>
<keyword evidence="8" id="KW-0411">Iron-sulfur</keyword>
<feature type="region of interest" description="Disordered" evidence="14">
    <location>
        <begin position="381"/>
        <end position="412"/>
    </location>
</feature>
<dbReference type="Proteomes" id="UP000011021">
    <property type="component" value="Unassembled WGS sequence"/>
</dbReference>
<dbReference type="GO" id="GO:0043139">
    <property type="term" value="F:5'-3' DNA helicase activity"/>
    <property type="evidence" value="ECO:0007669"/>
    <property type="project" value="UniProtKB-EC"/>
</dbReference>
<dbReference type="PROSITE" id="PS51193">
    <property type="entry name" value="HELICASE_ATP_BIND_2"/>
    <property type="match status" value="1"/>
</dbReference>
<evidence type="ECO:0000256" key="12">
    <source>
        <dbReference type="ARBA" id="ARBA00044969"/>
    </source>
</evidence>
<evidence type="ECO:0000256" key="14">
    <source>
        <dbReference type="SAM" id="MobiDB-lite"/>
    </source>
</evidence>
<name>E7RWB9_9BURK</name>
<dbReference type="eggNOG" id="COG1199">
    <property type="taxonomic scope" value="Bacteria"/>
</dbReference>
<dbReference type="SMART" id="SM00491">
    <property type="entry name" value="HELICc2"/>
    <property type="match status" value="1"/>
</dbReference>
<dbReference type="HOGENOM" id="CLU_012117_2_0_4"/>
<evidence type="ECO:0000259" key="15">
    <source>
        <dbReference type="PROSITE" id="PS51193"/>
    </source>
</evidence>
<evidence type="ECO:0000256" key="5">
    <source>
        <dbReference type="ARBA" id="ARBA00022806"/>
    </source>
</evidence>
<dbReference type="STRING" id="887898.HMPREF0551_0782"/>